<dbReference type="InterPro" id="IPR027417">
    <property type="entry name" value="P-loop_NTPase"/>
</dbReference>
<evidence type="ECO:0000259" key="6">
    <source>
        <dbReference type="PROSITE" id="PS50893"/>
    </source>
</evidence>
<comment type="caution">
    <text evidence="8">The sequence shown here is derived from an EMBL/GenBank/DDBJ whole genome shotgun (WGS) entry which is preliminary data.</text>
</comment>
<name>A0ABV8U5D0_9ACTN</name>
<keyword evidence="4 5" id="KW-0472">Membrane</keyword>
<protein>
    <submittedName>
        <fullName evidence="8">ABC transporter transmembrane domain-containing protein</fullName>
    </submittedName>
</protein>
<dbReference type="PROSITE" id="PS50929">
    <property type="entry name" value="ABC_TM1F"/>
    <property type="match status" value="1"/>
</dbReference>
<dbReference type="RefSeq" id="WP_380625213.1">
    <property type="nucleotide sequence ID" value="NZ_JBHSDK010000061.1"/>
</dbReference>
<dbReference type="Gene3D" id="1.20.1560.10">
    <property type="entry name" value="ABC transporter type 1, transmembrane domain"/>
    <property type="match status" value="1"/>
</dbReference>
<dbReference type="Gene3D" id="3.40.50.300">
    <property type="entry name" value="P-loop containing nucleotide triphosphate hydrolases"/>
    <property type="match status" value="1"/>
</dbReference>
<feature type="transmembrane region" description="Helical" evidence="5">
    <location>
        <begin position="179"/>
        <end position="197"/>
    </location>
</feature>
<dbReference type="InterPro" id="IPR003439">
    <property type="entry name" value="ABC_transporter-like_ATP-bd"/>
</dbReference>
<sequence length="566" mass="59583">MRFWKSSTIPYRDPGSPPRSLSAWGLFRWVGRKEPFLATVSIVSGALGLGSIPLISLFLNGAVDSGLGARDGDALVRWVVGLVLAGAASSALILVNERSRTLWTIKSASRVIQLVDRKANRLGSALTGHADAGKVVAVGVVDATAIGAGLNSLGVLAGAVFSIALVGGLLFAISLELGLTIFVGTAVLAVINGPLVSRLRKKQAGYREAKGELASTASDIVAGLRVLRGIGGEDRFSAHYRNRSRSMMHSGIRLAKTDATIRSLTEAGLTALLAAVVWVGARQAVAGDITTGQLIASFSYCTVLLLPVAWSTYVLRNVLEGGVAAAKLRDFLALPEPETPAEPAAFPDGARVHEPESGLELTDGLTVIAAESPREAVEAFARITAHSPGAATVDGVKATDIDRAELRRHVLLGDHDAYLFAGTVGENIAETPGGVKAALETANASDIVEALAEGTDTKVENQIRTVSGGQRQRLRLARAVAYDSRVLLLPEPTSAVDSHTEARIAQRVAKARRGKTTAVASTSPLWLAEADRVAFLRDGKVAATGTHAELLRDCEEYRRLVARESR</sequence>
<dbReference type="Pfam" id="PF00005">
    <property type="entry name" value="ABC_tran"/>
    <property type="match status" value="1"/>
</dbReference>
<dbReference type="PANTHER" id="PTHR43394:SF1">
    <property type="entry name" value="ATP-BINDING CASSETTE SUB-FAMILY B MEMBER 10, MITOCHONDRIAL"/>
    <property type="match status" value="1"/>
</dbReference>
<feature type="transmembrane region" description="Helical" evidence="5">
    <location>
        <begin position="153"/>
        <end position="173"/>
    </location>
</feature>
<proteinExistence type="predicted"/>
<dbReference type="SUPFAM" id="SSF90123">
    <property type="entry name" value="ABC transporter transmembrane region"/>
    <property type="match status" value="1"/>
</dbReference>
<evidence type="ECO:0000256" key="2">
    <source>
        <dbReference type="ARBA" id="ARBA00022692"/>
    </source>
</evidence>
<feature type="transmembrane region" description="Helical" evidence="5">
    <location>
        <begin position="36"/>
        <end position="63"/>
    </location>
</feature>
<evidence type="ECO:0000256" key="5">
    <source>
        <dbReference type="SAM" id="Phobius"/>
    </source>
</evidence>
<dbReference type="Proteomes" id="UP001595823">
    <property type="component" value="Unassembled WGS sequence"/>
</dbReference>
<dbReference type="PANTHER" id="PTHR43394">
    <property type="entry name" value="ATP-DEPENDENT PERMEASE MDL1, MITOCHONDRIAL"/>
    <property type="match status" value="1"/>
</dbReference>
<gene>
    <name evidence="8" type="ORF">ACFPET_21795</name>
</gene>
<accession>A0ABV8U5D0</accession>
<dbReference type="PROSITE" id="PS00211">
    <property type="entry name" value="ABC_TRANSPORTER_1"/>
    <property type="match status" value="1"/>
</dbReference>
<feature type="domain" description="ABC transporter" evidence="6">
    <location>
        <begin position="303"/>
        <end position="563"/>
    </location>
</feature>
<organism evidence="8 9">
    <name type="scientific">Salininema proteolyticum</name>
    <dbReference type="NCBI Taxonomy" id="1607685"/>
    <lineage>
        <taxon>Bacteria</taxon>
        <taxon>Bacillati</taxon>
        <taxon>Actinomycetota</taxon>
        <taxon>Actinomycetes</taxon>
        <taxon>Glycomycetales</taxon>
        <taxon>Glycomycetaceae</taxon>
        <taxon>Salininema</taxon>
    </lineage>
</organism>
<evidence type="ECO:0000313" key="9">
    <source>
        <dbReference type="Proteomes" id="UP001595823"/>
    </source>
</evidence>
<dbReference type="Pfam" id="PF00664">
    <property type="entry name" value="ABC_membrane"/>
    <property type="match status" value="1"/>
</dbReference>
<reference evidence="9" key="1">
    <citation type="journal article" date="2019" name="Int. J. Syst. Evol. Microbiol.">
        <title>The Global Catalogue of Microorganisms (GCM) 10K type strain sequencing project: providing services to taxonomists for standard genome sequencing and annotation.</title>
        <authorList>
            <consortium name="The Broad Institute Genomics Platform"/>
            <consortium name="The Broad Institute Genome Sequencing Center for Infectious Disease"/>
            <person name="Wu L."/>
            <person name="Ma J."/>
        </authorList>
    </citation>
    <scope>NUCLEOTIDE SEQUENCE [LARGE SCALE GENOMIC DNA]</scope>
    <source>
        <strain evidence="9">IBRC-M 10908</strain>
    </source>
</reference>
<evidence type="ECO:0000313" key="8">
    <source>
        <dbReference type="EMBL" id="MFC4337832.1"/>
    </source>
</evidence>
<comment type="subcellular location">
    <subcellularLocation>
        <location evidence="1">Cell membrane</location>
        <topology evidence="1">Multi-pass membrane protein</topology>
    </subcellularLocation>
</comment>
<dbReference type="InterPro" id="IPR039421">
    <property type="entry name" value="Type_1_exporter"/>
</dbReference>
<dbReference type="PROSITE" id="PS50893">
    <property type="entry name" value="ABC_TRANSPORTER_2"/>
    <property type="match status" value="1"/>
</dbReference>
<feature type="domain" description="ABC transmembrane type-1" evidence="7">
    <location>
        <begin position="40"/>
        <end position="320"/>
    </location>
</feature>
<keyword evidence="2 5" id="KW-0812">Transmembrane</keyword>
<dbReference type="CDD" id="cd07346">
    <property type="entry name" value="ABC_6TM_exporters"/>
    <property type="match status" value="1"/>
</dbReference>
<keyword evidence="3 5" id="KW-1133">Transmembrane helix</keyword>
<dbReference type="InterPro" id="IPR017871">
    <property type="entry name" value="ABC_transporter-like_CS"/>
</dbReference>
<dbReference type="SUPFAM" id="SSF52540">
    <property type="entry name" value="P-loop containing nucleoside triphosphate hydrolases"/>
    <property type="match status" value="1"/>
</dbReference>
<evidence type="ECO:0000256" key="3">
    <source>
        <dbReference type="ARBA" id="ARBA00022989"/>
    </source>
</evidence>
<dbReference type="InterPro" id="IPR036640">
    <property type="entry name" value="ABC1_TM_sf"/>
</dbReference>
<evidence type="ECO:0000256" key="4">
    <source>
        <dbReference type="ARBA" id="ARBA00023136"/>
    </source>
</evidence>
<evidence type="ECO:0000256" key="1">
    <source>
        <dbReference type="ARBA" id="ARBA00004651"/>
    </source>
</evidence>
<keyword evidence="9" id="KW-1185">Reference proteome</keyword>
<feature type="transmembrane region" description="Helical" evidence="5">
    <location>
        <begin position="293"/>
        <end position="315"/>
    </location>
</feature>
<evidence type="ECO:0000259" key="7">
    <source>
        <dbReference type="PROSITE" id="PS50929"/>
    </source>
</evidence>
<dbReference type="EMBL" id="JBHSDK010000061">
    <property type="protein sequence ID" value="MFC4337832.1"/>
    <property type="molecule type" value="Genomic_DNA"/>
</dbReference>
<feature type="transmembrane region" description="Helical" evidence="5">
    <location>
        <begin position="75"/>
        <end position="95"/>
    </location>
</feature>
<dbReference type="InterPro" id="IPR011527">
    <property type="entry name" value="ABC1_TM_dom"/>
</dbReference>